<dbReference type="Pfam" id="PF06808">
    <property type="entry name" value="DctM"/>
    <property type="match status" value="1"/>
</dbReference>
<feature type="transmembrane region" description="Helical" evidence="9">
    <location>
        <begin position="186"/>
        <end position="208"/>
    </location>
</feature>
<evidence type="ECO:0000256" key="3">
    <source>
        <dbReference type="ARBA" id="ARBA00022519"/>
    </source>
</evidence>
<evidence type="ECO:0000256" key="6">
    <source>
        <dbReference type="ARBA" id="ARBA00023136"/>
    </source>
</evidence>
<feature type="transmembrane region" description="Helical" evidence="9">
    <location>
        <begin position="408"/>
        <end position="435"/>
    </location>
</feature>
<dbReference type="EMBL" id="SMLK01000004">
    <property type="protein sequence ID" value="TFZ00327.1"/>
    <property type="molecule type" value="Genomic_DNA"/>
</dbReference>
<comment type="function">
    <text evidence="7">Part of the tripartite ATP-independent periplasmic (TRAP) transport system.</text>
</comment>
<keyword evidence="2" id="KW-1003">Cell membrane</keyword>
<dbReference type="GO" id="GO:0022857">
    <property type="term" value="F:transmembrane transporter activity"/>
    <property type="evidence" value="ECO:0007669"/>
    <property type="project" value="UniProtKB-UniRule"/>
</dbReference>
<feature type="transmembrane region" description="Helical" evidence="9">
    <location>
        <begin position="447"/>
        <end position="474"/>
    </location>
</feature>
<sequence length="587" mass="62509">MAFIIQNLAPIMFAGLIVFLLLGFPVAFSLGACGLFFGVIGVELGVLPESLLQALPLRIFGIMQNDTLLAIPFFTLMGLILERSGMAEDLLDTIGQLFGPLRGGLAIAVILVGALLAATTGVVAASVISMGLISLPIMLRYGYDRRIASGVIAASGTLAQIIPPSLVLIVLADQLGRSVGDMYKGAFIPGFVLTGFYVLYVIGMAIFRPSTVPALPLEARTIRESDGRSGLPSLLVLTLICTAVAFVMGEHYGTIVGWTQGSGPVKVATDETIVISMAAGVILAFIAAVVNKVTSLGLLSRIAERVTFVLIPPLLLIFLVLGTIFLGIATPTEGGAMGALGALIMAMLRGRLSFSLLKQALNTTTKLSCFVVFILVGSTVFSLVFQGVDGPRWVEHLLTSLPGGQLGFLIVVNILIFVLAFFLDFFELSFIIVPLIGPVAEKMGIDLIWFGVLLGVNMQTSFMHPPFGFALFYLRSVAPMKEYVDKITRKTIAPVTTMQIYWGAVPFVIIQIVMVGLIIAFPGIVSRDKEEKIDLDKVKIEMPADTEPAPSAAPSAGGASDPLAPPLEPSADDEQKKMDELFGTQKK</sequence>
<evidence type="ECO:0000313" key="11">
    <source>
        <dbReference type="EMBL" id="TFZ00327.1"/>
    </source>
</evidence>
<evidence type="ECO:0000256" key="4">
    <source>
        <dbReference type="ARBA" id="ARBA00022692"/>
    </source>
</evidence>
<keyword evidence="7" id="KW-0813">Transport</keyword>
<dbReference type="GO" id="GO:0005886">
    <property type="term" value="C:plasma membrane"/>
    <property type="evidence" value="ECO:0007669"/>
    <property type="project" value="UniProtKB-SubCell"/>
</dbReference>
<feature type="transmembrane region" description="Helical" evidence="9">
    <location>
        <begin position="7"/>
        <end position="28"/>
    </location>
</feature>
<gene>
    <name evidence="11" type="ORF">EZ216_14620</name>
</gene>
<feature type="transmembrane region" description="Helical" evidence="9">
    <location>
        <begin position="500"/>
        <end position="525"/>
    </location>
</feature>
<dbReference type="PANTHER" id="PTHR33362:SF7">
    <property type="entry name" value="SLL1103 PROTEIN"/>
    <property type="match status" value="1"/>
</dbReference>
<feature type="transmembrane region" description="Helical" evidence="9">
    <location>
        <begin position="67"/>
        <end position="85"/>
    </location>
</feature>
<dbReference type="InterPro" id="IPR010656">
    <property type="entry name" value="DctM"/>
</dbReference>
<dbReference type="InterPro" id="IPR004681">
    <property type="entry name" value="TRAP_DctM"/>
</dbReference>
<keyword evidence="6 9" id="KW-0472">Membrane</keyword>
<dbReference type="Proteomes" id="UP000297839">
    <property type="component" value="Unassembled WGS sequence"/>
</dbReference>
<evidence type="ECO:0000256" key="5">
    <source>
        <dbReference type="ARBA" id="ARBA00022989"/>
    </source>
</evidence>
<comment type="subcellular location">
    <subcellularLocation>
        <location evidence="1 7">Cell inner membrane</location>
        <topology evidence="1 7">Multi-pass membrane protein</topology>
    </subcellularLocation>
</comment>
<dbReference type="RefSeq" id="WP_135250513.1">
    <property type="nucleotide sequence ID" value="NZ_SMLK01000004.1"/>
</dbReference>
<protein>
    <submittedName>
        <fullName evidence="11">TRAP transporter large permease subunit</fullName>
    </submittedName>
</protein>
<dbReference type="PANTHER" id="PTHR33362">
    <property type="entry name" value="SIALIC ACID TRAP TRANSPORTER PERMEASE PROTEIN SIAT-RELATED"/>
    <property type="match status" value="1"/>
</dbReference>
<feature type="compositionally biased region" description="Low complexity" evidence="8">
    <location>
        <begin position="543"/>
        <end position="562"/>
    </location>
</feature>
<feature type="transmembrane region" description="Helical" evidence="9">
    <location>
        <begin position="273"/>
        <end position="294"/>
    </location>
</feature>
<feature type="transmembrane region" description="Helical" evidence="9">
    <location>
        <begin position="105"/>
        <end position="135"/>
    </location>
</feature>
<evidence type="ECO:0000313" key="12">
    <source>
        <dbReference type="Proteomes" id="UP000297839"/>
    </source>
</evidence>
<keyword evidence="3 7" id="KW-0997">Cell inner membrane</keyword>
<feature type="region of interest" description="Disordered" evidence="8">
    <location>
        <begin position="537"/>
        <end position="587"/>
    </location>
</feature>
<keyword evidence="12" id="KW-1185">Reference proteome</keyword>
<feature type="domain" description="TRAP C4-dicarboxylate transport system permease DctM subunit" evidence="10">
    <location>
        <begin position="13"/>
        <end position="524"/>
    </location>
</feature>
<feature type="transmembrane region" description="Helical" evidence="9">
    <location>
        <begin position="306"/>
        <end position="329"/>
    </location>
</feature>
<evidence type="ECO:0000256" key="1">
    <source>
        <dbReference type="ARBA" id="ARBA00004429"/>
    </source>
</evidence>
<keyword evidence="4 9" id="KW-0812">Transmembrane</keyword>
<organism evidence="11 12">
    <name type="scientific">Ramlibacter humi</name>
    <dbReference type="NCBI Taxonomy" id="2530451"/>
    <lineage>
        <taxon>Bacteria</taxon>
        <taxon>Pseudomonadati</taxon>
        <taxon>Pseudomonadota</taxon>
        <taxon>Betaproteobacteria</taxon>
        <taxon>Burkholderiales</taxon>
        <taxon>Comamonadaceae</taxon>
        <taxon>Ramlibacter</taxon>
    </lineage>
</organism>
<feature type="transmembrane region" description="Helical" evidence="9">
    <location>
        <begin position="369"/>
        <end position="388"/>
    </location>
</feature>
<feature type="transmembrane region" description="Helical" evidence="9">
    <location>
        <begin position="147"/>
        <end position="171"/>
    </location>
</feature>
<proteinExistence type="predicted"/>
<evidence type="ECO:0000256" key="7">
    <source>
        <dbReference type="RuleBase" id="RU369079"/>
    </source>
</evidence>
<name>A0A4Z0BLX3_9BURK</name>
<accession>A0A4Z0BLX3</accession>
<reference evidence="11 12" key="1">
    <citation type="submission" date="2019-03" db="EMBL/GenBank/DDBJ databases">
        <title>Ramlibacter sp. 18x22-1, whole genome shotgun sequence.</title>
        <authorList>
            <person name="Zhang X."/>
            <person name="Feng G."/>
            <person name="Zhu H."/>
        </authorList>
    </citation>
    <scope>NUCLEOTIDE SEQUENCE [LARGE SCALE GENOMIC DNA]</scope>
    <source>
        <strain evidence="11 12">18x22-1</strain>
    </source>
</reference>
<comment type="caution">
    <text evidence="11">The sequence shown here is derived from an EMBL/GenBank/DDBJ whole genome shotgun (WGS) entry which is preliminary data.</text>
</comment>
<dbReference type="AlphaFoldDB" id="A0A4Z0BLX3"/>
<keyword evidence="5 9" id="KW-1133">Transmembrane helix</keyword>
<evidence type="ECO:0000259" key="10">
    <source>
        <dbReference type="Pfam" id="PF06808"/>
    </source>
</evidence>
<dbReference type="OrthoDB" id="9796052at2"/>
<evidence type="ECO:0000256" key="9">
    <source>
        <dbReference type="SAM" id="Phobius"/>
    </source>
</evidence>
<evidence type="ECO:0000256" key="2">
    <source>
        <dbReference type="ARBA" id="ARBA00022475"/>
    </source>
</evidence>
<evidence type="ECO:0000256" key="8">
    <source>
        <dbReference type="SAM" id="MobiDB-lite"/>
    </source>
</evidence>
<feature type="transmembrane region" description="Helical" evidence="9">
    <location>
        <begin position="229"/>
        <end position="253"/>
    </location>
</feature>
<feature type="transmembrane region" description="Helical" evidence="9">
    <location>
        <begin position="335"/>
        <end position="357"/>
    </location>
</feature>